<keyword evidence="1" id="KW-0732">Signal</keyword>
<feature type="chain" id="PRO_5019483393" description="DUF5666 domain-containing protein" evidence="1">
    <location>
        <begin position="20"/>
        <end position="138"/>
    </location>
</feature>
<name>A0A401FRY6_9BACT</name>
<dbReference type="EMBL" id="BEXT01000001">
    <property type="protein sequence ID" value="GBC59725.1"/>
    <property type="molecule type" value="Genomic_DNA"/>
</dbReference>
<evidence type="ECO:0008006" key="4">
    <source>
        <dbReference type="Google" id="ProtNLM"/>
    </source>
</evidence>
<organism evidence="2 3">
    <name type="scientific">Desulfonema ishimotonii</name>
    <dbReference type="NCBI Taxonomy" id="45657"/>
    <lineage>
        <taxon>Bacteria</taxon>
        <taxon>Pseudomonadati</taxon>
        <taxon>Thermodesulfobacteriota</taxon>
        <taxon>Desulfobacteria</taxon>
        <taxon>Desulfobacterales</taxon>
        <taxon>Desulfococcaceae</taxon>
        <taxon>Desulfonema</taxon>
    </lineage>
</organism>
<feature type="signal peptide" evidence="1">
    <location>
        <begin position="1"/>
        <end position="19"/>
    </location>
</feature>
<reference evidence="3" key="1">
    <citation type="submission" date="2017-11" db="EMBL/GenBank/DDBJ databases">
        <authorList>
            <person name="Watanabe M."/>
            <person name="Kojima H."/>
        </authorList>
    </citation>
    <scope>NUCLEOTIDE SEQUENCE [LARGE SCALE GENOMIC DNA]</scope>
    <source>
        <strain evidence="3">Tokyo 01</strain>
    </source>
</reference>
<sequence length="138" mass="15803">MRKNRFIFFLIFTSLIIFAEQKDNEYCEINHREPVGAAWKKCEGKLVKITGKISNFALQHPTGMHDTFDPEAKEAKRKYETYIDTGTSQIVITSDEKIECSGDIEVEGIVDIVDLGGEEGTKTSYKNVWIQVQSYRCK</sequence>
<evidence type="ECO:0000313" key="2">
    <source>
        <dbReference type="EMBL" id="GBC59725.1"/>
    </source>
</evidence>
<reference evidence="3" key="2">
    <citation type="submission" date="2019-01" db="EMBL/GenBank/DDBJ databases">
        <title>Genome sequence of Desulfonema ishimotonii strain Tokyo 01.</title>
        <authorList>
            <person name="Fukui M."/>
        </authorList>
    </citation>
    <scope>NUCLEOTIDE SEQUENCE [LARGE SCALE GENOMIC DNA]</scope>
    <source>
        <strain evidence="3">Tokyo 01</strain>
    </source>
</reference>
<comment type="caution">
    <text evidence="2">The sequence shown here is derived from an EMBL/GenBank/DDBJ whole genome shotgun (WGS) entry which is preliminary data.</text>
</comment>
<accession>A0A401FRY6</accession>
<gene>
    <name evidence="2" type="ORF">DENIS_0666</name>
</gene>
<dbReference type="RefSeq" id="WP_124327215.1">
    <property type="nucleotide sequence ID" value="NZ_BEXT01000001.1"/>
</dbReference>
<protein>
    <recommendedName>
        <fullName evidence="4">DUF5666 domain-containing protein</fullName>
    </recommendedName>
</protein>
<keyword evidence="3" id="KW-1185">Reference proteome</keyword>
<proteinExistence type="predicted"/>
<evidence type="ECO:0000313" key="3">
    <source>
        <dbReference type="Proteomes" id="UP000288096"/>
    </source>
</evidence>
<dbReference type="Proteomes" id="UP000288096">
    <property type="component" value="Unassembled WGS sequence"/>
</dbReference>
<evidence type="ECO:0000256" key="1">
    <source>
        <dbReference type="SAM" id="SignalP"/>
    </source>
</evidence>
<dbReference type="AlphaFoldDB" id="A0A401FRY6"/>